<feature type="transmembrane region" description="Helical" evidence="1">
    <location>
        <begin position="75"/>
        <end position="92"/>
    </location>
</feature>
<dbReference type="STRING" id="1703345.A3860_39225"/>
<dbReference type="AlphaFoldDB" id="A0A1V9FKD1"/>
<keyword evidence="1" id="KW-0812">Transmembrane</keyword>
<gene>
    <name evidence="2" type="ORF">A3860_39225</name>
</gene>
<evidence type="ECO:0000313" key="2">
    <source>
        <dbReference type="EMBL" id="OQP58843.1"/>
    </source>
</evidence>
<evidence type="ECO:0000313" key="3">
    <source>
        <dbReference type="Proteomes" id="UP000192796"/>
    </source>
</evidence>
<feature type="transmembrane region" description="Helical" evidence="1">
    <location>
        <begin position="7"/>
        <end position="28"/>
    </location>
</feature>
<comment type="caution">
    <text evidence="2">The sequence shown here is derived from an EMBL/GenBank/DDBJ whole genome shotgun (WGS) entry which is preliminary data.</text>
</comment>
<dbReference type="EMBL" id="LVYD01000092">
    <property type="protein sequence ID" value="OQP58843.1"/>
    <property type="molecule type" value="Genomic_DNA"/>
</dbReference>
<proteinExistence type="predicted"/>
<accession>A0A1V9FKD1</accession>
<name>A0A1V9FKD1_9BACT</name>
<dbReference type="Proteomes" id="UP000192796">
    <property type="component" value="Unassembled WGS sequence"/>
</dbReference>
<keyword evidence="3" id="KW-1185">Reference proteome</keyword>
<organism evidence="2 3">
    <name type="scientific">Niastella vici</name>
    <dbReference type="NCBI Taxonomy" id="1703345"/>
    <lineage>
        <taxon>Bacteria</taxon>
        <taxon>Pseudomonadati</taxon>
        <taxon>Bacteroidota</taxon>
        <taxon>Chitinophagia</taxon>
        <taxon>Chitinophagales</taxon>
        <taxon>Chitinophagaceae</taxon>
        <taxon>Niastella</taxon>
    </lineage>
</organism>
<keyword evidence="1" id="KW-1133">Transmembrane helix</keyword>
<sequence>MCLHWGFFFILRFLFDSLLLFFLVFTIYSMETQIAEIIEYSIAILLLGYSLLVLKHRKLIQKEFFGLSLSTIIKLIYFAIAIFIILIIAAFIKLS</sequence>
<keyword evidence="1" id="KW-0472">Membrane</keyword>
<evidence type="ECO:0000256" key="1">
    <source>
        <dbReference type="SAM" id="Phobius"/>
    </source>
</evidence>
<protein>
    <submittedName>
        <fullName evidence="2">Uncharacterized protein</fullName>
    </submittedName>
</protein>
<feature type="transmembrane region" description="Helical" evidence="1">
    <location>
        <begin position="34"/>
        <end position="54"/>
    </location>
</feature>
<reference evidence="2 3" key="1">
    <citation type="submission" date="2016-03" db="EMBL/GenBank/DDBJ databases">
        <title>Niastella vici sp. nov., isolated from farmland soil.</title>
        <authorList>
            <person name="Chen L."/>
            <person name="Wang D."/>
            <person name="Yang S."/>
            <person name="Wang G."/>
        </authorList>
    </citation>
    <scope>NUCLEOTIDE SEQUENCE [LARGE SCALE GENOMIC DNA]</scope>
    <source>
        <strain evidence="2 3">DJ57</strain>
    </source>
</reference>